<keyword evidence="2" id="KW-1185">Reference proteome</keyword>
<dbReference type="STRING" id="656519.Halsa_1043"/>
<dbReference type="RefSeq" id="WP_013405568.1">
    <property type="nucleotide sequence ID" value="NC_014654.1"/>
</dbReference>
<accession>E4RMF1</accession>
<organism evidence="1 2">
    <name type="scientific">Halanaerobium hydrogeniformans</name>
    <name type="common">Halanaerobium sp. (strain sapolanicus)</name>
    <dbReference type="NCBI Taxonomy" id="656519"/>
    <lineage>
        <taxon>Bacteria</taxon>
        <taxon>Bacillati</taxon>
        <taxon>Bacillota</taxon>
        <taxon>Clostridia</taxon>
        <taxon>Halanaerobiales</taxon>
        <taxon>Halanaerobiaceae</taxon>
        <taxon>Halanaerobium</taxon>
    </lineage>
</organism>
<sequence length="58" mass="7184">MKDKQKNLIEDLYEILIKINEEGLEDDEFYSWLSKNYFFEKDLEEVIFKIKDAKEKYN</sequence>
<dbReference type="EMBL" id="CP002304">
    <property type="protein sequence ID" value="ADQ14482.1"/>
    <property type="molecule type" value="Genomic_DNA"/>
</dbReference>
<proteinExistence type="predicted"/>
<reference evidence="1 2" key="2">
    <citation type="journal article" date="2011" name="J. Bacteriol.">
        <title>Complete Genome Sequence of the Haloalkaliphilic, Hydrogen Producing Halanaerobium hydrogenoformans.</title>
        <authorList>
            <person name="Brown S.D."/>
            <person name="Begemann M.B."/>
            <person name="Mormile M.R."/>
            <person name="Wall J.D."/>
            <person name="Han C.S."/>
            <person name="Goodwin L.A."/>
            <person name="Pitluck S."/>
            <person name="Land M.L."/>
            <person name="Hauser L.J."/>
            <person name="Elias D.A."/>
        </authorList>
    </citation>
    <scope>NUCLEOTIDE SEQUENCE [LARGE SCALE GENOMIC DNA]</scope>
    <source>
        <strain evidence="2">sapolanicus</strain>
    </source>
</reference>
<dbReference type="OrthoDB" id="9928257at2"/>
<dbReference type="KEGG" id="has:Halsa_1043"/>
<dbReference type="AlphaFoldDB" id="E4RMF1"/>
<gene>
    <name evidence="1" type="ordered locus">Halsa_1043</name>
</gene>
<dbReference type="HOGENOM" id="CLU_2973151_0_0_9"/>
<reference evidence="1 2" key="1">
    <citation type="submission" date="2010-11" db="EMBL/GenBank/DDBJ databases">
        <title>Complete sequence of Halanaerobium sp. sapolanicus.</title>
        <authorList>
            <consortium name="US DOE Joint Genome Institute"/>
            <person name="Lucas S."/>
            <person name="Copeland A."/>
            <person name="Lapidus A."/>
            <person name="Cheng J.-F."/>
            <person name="Bruce D."/>
            <person name="Goodwin L."/>
            <person name="Pitluck S."/>
            <person name="Davenport K."/>
            <person name="Detter J.C."/>
            <person name="Han C."/>
            <person name="Tapia R."/>
            <person name="Land M."/>
            <person name="Hauser L."/>
            <person name="Jeffries C."/>
            <person name="Kyrpides N."/>
            <person name="Ivanova N."/>
            <person name="Mikhailova N."/>
            <person name="Begemann M.B."/>
            <person name="Mormile M.R."/>
            <person name="Wall J.D."/>
            <person name="Elias D.A."/>
            <person name="Woyke T."/>
        </authorList>
    </citation>
    <scope>NUCLEOTIDE SEQUENCE [LARGE SCALE GENOMIC DNA]</scope>
    <source>
        <strain evidence="2">sapolanicus</strain>
    </source>
</reference>
<name>E4RMF1_HALHG</name>
<evidence type="ECO:0000313" key="2">
    <source>
        <dbReference type="Proteomes" id="UP000007434"/>
    </source>
</evidence>
<evidence type="ECO:0000313" key="1">
    <source>
        <dbReference type="EMBL" id="ADQ14482.1"/>
    </source>
</evidence>
<protein>
    <submittedName>
        <fullName evidence="1">Uncharacterized protein</fullName>
    </submittedName>
</protein>
<dbReference type="Proteomes" id="UP000007434">
    <property type="component" value="Chromosome"/>
</dbReference>